<proteinExistence type="predicted"/>
<keyword evidence="3" id="KW-1185">Reference proteome</keyword>
<name>A0A4Y3RQD4_9ACTN</name>
<reference evidence="2 3" key="1">
    <citation type="submission" date="2019-06" db="EMBL/GenBank/DDBJ databases">
        <title>Whole genome shotgun sequence of Streptomyces gardneri NBRC 12865.</title>
        <authorList>
            <person name="Hosoyama A."/>
            <person name="Uohara A."/>
            <person name="Ohji S."/>
            <person name="Ichikawa N."/>
        </authorList>
    </citation>
    <scope>NUCLEOTIDE SEQUENCE [LARGE SCALE GENOMIC DNA]</scope>
    <source>
        <strain evidence="2 3">NBRC 12865</strain>
    </source>
</reference>
<feature type="region of interest" description="Disordered" evidence="1">
    <location>
        <begin position="1"/>
        <end position="71"/>
    </location>
</feature>
<evidence type="ECO:0000256" key="1">
    <source>
        <dbReference type="SAM" id="MobiDB-lite"/>
    </source>
</evidence>
<gene>
    <name evidence="2" type="ORF">SGA01_36950</name>
</gene>
<comment type="caution">
    <text evidence="2">The sequence shown here is derived from an EMBL/GenBank/DDBJ whole genome shotgun (WGS) entry which is preliminary data.</text>
</comment>
<sequence length="87" mass="9187">MPSRIALSPDGFPPRWEATTDQASATRMSAGPMVRARATETHRRTIPAAAATGGSAREGREERGAARSGRRLRLALPAVSVPDGFTS</sequence>
<dbReference type="AlphaFoldDB" id="A0A4Y3RQD4"/>
<evidence type="ECO:0000313" key="3">
    <source>
        <dbReference type="Proteomes" id="UP000315226"/>
    </source>
</evidence>
<protein>
    <submittedName>
        <fullName evidence="2">Uncharacterized protein</fullName>
    </submittedName>
</protein>
<organism evidence="2 3">
    <name type="scientific">Streptomyces gardneri</name>
    <dbReference type="NCBI Taxonomy" id="66892"/>
    <lineage>
        <taxon>Bacteria</taxon>
        <taxon>Bacillati</taxon>
        <taxon>Actinomycetota</taxon>
        <taxon>Actinomycetes</taxon>
        <taxon>Kitasatosporales</taxon>
        <taxon>Streptomycetaceae</taxon>
        <taxon>Streptomyces</taxon>
    </lineage>
</organism>
<accession>A0A4Y3RQD4</accession>
<dbReference type="EMBL" id="BJMN01000022">
    <property type="protein sequence ID" value="GEB58090.1"/>
    <property type="molecule type" value="Genomic_DNA"/>
</dbReference>
<evidence type="ECO:0000313" key="2">
    <source>
        <dbReference type="EMBL" id="GEB58090.1"/>
    </source>
</evidence>
<dbReference type="Proteomes" id="UP000315226">
    <property type="component" value="Unassembled WGS sequence"/>
</dbReference>